<keyword evidence="2" id="KW-0812">Transmembrane</keyword>
<evidence type="ECO:0000313" key="3">
    <source>
        <dbReference type="EMBL" id="OGC51767.1"/>
    </source>
</evidence>
<feature type="transmembrane region" description="Helical" evidence="2">
    <location>
        <begin position="41"/>
        <end position="62"/>
    </location>
</feature>
<reference evidence="3 4" key="1">
    <citation type="journal article" date="2016" name="Nat. Commun.">
        <title>Thousands of microbial genomes shed light on interconnected biogeochemical processes in an aquifer system.</title>
        <authorList>
            <person name="Anantharaman K."/>
            <person name="Brown C.T."/>
            <person name="Hug L.A."/>
            <person name="Sharon I."/>
            <person name="Castelle C.J."/>
            <person name="Probst A.J."/>
            <person name="Thomas B.C."/>
            <person name="Singh A."/>
            <person name="Wilkins M.J."/>
            <person name="Karaoz U."/>
            <person name="Brodie E.L."/>
            <person name="Williams K.H."/>
            <person name="Hubbard S.S."/>
            <person name="Banfield J.F."/>
        </authorList>
    </citation>
    <scope>NUCLEOTIDE SEQUENCE [LARGE SCALE GENOMIC DNA]</scope>
</reference>
<evidence type="ECO:0000256" key="2">
    <source>
        <dbReference type="SAM" id="Phobius"/>
    </source>
</evidence>
<dbReference type="AlphaFoldDB" id="A0A1F4V3J0"/>
<protein>
    <submittedName>
        <fullName evidence="3">Uncharacterized protein</fullName>
    </submittedName>
</protein>
<evidence type="ECO:0000313" key="4">
    <source>
        <dbReference type="Proteomes" id="UP000178771"/>
    </source>
</evidence>
<sequence length="261" mass="29586">MKFLQNKFIILATISIFITVLVLLYFYGYKLGVVQEEASSIIVNAILMLLATFIGISLPLYANSENERQRKNEELKTSYISIARYVGEELADNIIQIEDLMSNNKKTIKELKDKLAQTTEEQGARQLLGVWKAFSDDLLIGLEDINHRALIMSGVLTKLPDNVVNSEIKLAYSKMANLKQRLRRISFFFGMILLPPPDFPKQVIMGMLKSKVPESIKSVTEDINIFIESARGAIKKINKIIEPYGKEIKIVVDGNQNMQNL</sequence>
<keyword evidence="2" id="KW-1133">Transmembrane helix</keyword>
<feature type="coiled-coil region" evidence="1">
    <location>
        <begin position="94"/>
        <end position="121"/>
    </location>
</feature>
<accession>A0A1F4V3J0</accession>
<comment type="caution">
    <text evidence="3">The sequence shown here is derived from an EMBL/GenBank/DDBJ whole genome shotgun (WGS) entry which is preliminary data.</text>
</comment>
<proteinExistence type="predicted"/>
<keyword evidence="2" id="KW-0472">Membrane</keyword>
<keyword evidence="1" id="KW-0175">Coiled coil</keyword>
<organism evidence="3 4">
    <name type="scientific">candidate division WWE3 bacterium RIFCSPLOWO2_01_FULL_39_13</name>
    <dbReference type="NCBI Taxonomy" id="1802624"/>
    <lineage>
        <taxon>Bacteria</taxon>
        <taxon>Katanobacteria</taxon>
    </lineage>
</organism>
<dbReference type="STRING" id="1802624.A2982_00600"/>
<feature type="transmembrane region" description="Helical" evidence="2">
    <location>
        <begin position="9"/>
        <end position="29"/>
    </location>
</feature>
<evidence type="ECO:0000256" key="1">
    <source>
        <dbReference type="SAM" id="Coils"/>
    </source>
</evidence>
<gene>
    <name evidence="3" type="ORF">A2982_00600</name>
</gene>
<dbReference type="Proteomes" id="UP000178771">
    <property type="component" value="Unassembled WGS sequence"/>
</dbReference>
<name>A0A1F4V3J0_UNCKA</name>
<dbReference type="EMBL" id="MEVH01000014">
    <property type="protein sequence ID" value="OGC51767.1"/>
    <property type="molecule type" value="Genomic_DNA"/>
</dbReference>